<name>A0AA38IP58_9CUCU</name>
<reference evidence="1" key="1">
    <citation type="journal article" date="2023" name="G3 (Bethesda)">
        <title>Whole genome assemblies of Zophobas morio and Tenebrio molitor.</title>
        <authorList>
            <person name="Kaur S."/>
            <person name="Stinson S.A."/>
            <person name="diCenzo G.C."/>
        </authorList>
    </citation>
    <scope>NUCLEOTIDE SEQUENCE</scope>
    <source>
        <strain evidence="1">QUZm001</strain>
    </source>
</reference>
<keyword evidence="2" id="KW-1185">Reference proteome</keyword>
<proteinExistence type="predicted"/>
<sequence length="93" mass="11374">MSSSILEFDSTRVWQSGDKYINIWVEVWGFDKYEQTERVQEKYLKWVVGLDRETPRYTVREELKIAKLRVLAGMKPDRYENKMHKREEFKILQ</sequence>
<dbReference type="EMBL" id="JALNTZ010000003">
    <property type="protein sequence ID" value="KAJ3658953.1"/>
    <property type="molecule type" value="Genomic_DNA"/>
</dbReference>
<organism evidence="1 2">
    <name type="scientific">Zophobas morio</name>
    <dbReference type="NCBI Taxonomy" id="2755281"/>
    <lineage>
        <taxon>Eukaryota</taxon>
        <taxon>Metazoa</taxon>
        <taxon>Ecdysozoa</taxon>
        <taxon>Arthropoda</taxon>
        <taxon>Hexapoda</taxon>
        <taxon>Insecta</taxon>
        <taxon>Pterygota</taxon>
        <taxon>Neoptera</taxon>
        <taxon>Endopterygota</taxon>
        <taxon>Coleoptera</taxon>
        <taxon>Polyphaga</taxon>
        <taxon>Cucujiformia</taxon>
        <taxon>Tenebrionidae</taxon>
        <taxon>Zophobas</taxon>
    </lineage>
</organism>
<dbReference type="Proteomes" id="UP001168821">
    <property type="component" value="Unassembled WGS sequence"/>
</dbReference>
<dbReference type="AlphaFoldDB" id="A0AA38IP58"/>
<comment type="caution">
    <text evidence="1">The sequence shown here is derived from an EMBL/GenBank/DDBJ whole genome shotgun (WGS) entry which is preliminary data.</text>
</comment>
<evidence type="ECO:0000313" key="2">
    <source>
        <dbReference type="Proteomes" id="UP001168821"/>
    </source>
</evidence>
<protein>
    <submittedName>
        <fullName evidence="1">Uncharacterized protein</fullName>
    </submittedName>
</protein>
<gene>
    <name evidence="1" type="ORF">Zmor_010665</name>
</gene>
<evidence type="ECO:0000313" key="1">
    <source>
        <dbReference type="EMBL" id="KAJ3658953.1"/>
    </source>
</evidence>
<accession>A0AA38IP58</accession>